<protein>
    <submittedName>
        <fullName evidence="1">Uncharacterized protein</fullName>
    </submittedName>
</protein>
<sequence>MSLQNKAVLEHAKNLLNVLPHQSKMRAECYTAKSERAGNSGHFHGETLAYLSQYIKRYNDIDKMVKEKNMRQGKFWHDVGARFWKVVTIAEAKESMSGAAGLLDDDIVNTTNEQYYYTKHSDWVTEKYNCHSGSVTANRLKVCNKITCNLFDTLLRDKKVAFEKEYTAKFEAENGQVGAEFRHGKYGKCGSIF</sequence>
<keyword evidence="2" id="KW-1185">Reference proteome</keyword>
<reference evidence="1 2" key="1">
    <citation type="journal article" date="2012" name="BMC Genomics">
        <title>Comparative genomics of the white-rot fungi, Phanerochaete carnosa and P. chrysosporium, to elucidate the genetic basis of the distinct wood types they colonize.</title>
        <authorList>
            <person name="Suzuki H."/>
            <person name="MacDonald J."/>
            <person name="Syed K."/>
            <person name="Salamov A."/>
            <person name="Hori C."/>
            <person name="Aerts A."/>
            <person name="Henrissat B."/>
            <person name="Wiebenga A."/>
            <person name="vanKuyk P.A."/>
            <person name="Barry K."/>
            <person name="Lindquist E."/>
            <person name="LaButti K."/>
            <person name="Lapidus A."/>
            <person name="Lucas S."/>
            <person name="Coutinho P."/>
            <person name="Gong Y."/>
            <person name="Samejima M."/>
            <person name="Mahadevan R."/>
            <person name="Abou-Zaid M."/>
            <person name="de Vries R.P."/>
            <person name="Igarashi K."/>
            <person name="Yadav J.S."/>
            <person name="Grigoriev I.V."/>
            <person name="Master E.R."/>
        </authorList>
    </citation>
    <scope>NUCLEOTIDE SEQUENCE [LARGE SCALE GENOMIC DNA]</scope>
    <source>
        <strain evidence="1 2">HHB-10118-sp</strain>
    </source>
</reference>
<organism evidence="1 2">
    <name type="scientific">Phanerochaete carnosa (strain HHB-10118-sp)</name>
    <name type="common">White-rot fungus</name>
    <name type="synonym">Peniophora carnosa</name>
    <dbReference type="NCBI Taxonomy" id="650164"/>
    <lineage>
        <taxon>Eukaryota</taxon>
        <taxon>Fungi</taxon>
        <taxon>Dikarya</taxon>
        <taxon>Basidiomycota</taxon>
        <taxon>Agaricomycotina</taxon>
        <taxon>Agaricomycetes</taxon>
        <taxon>Polyporales</taxon>
        <taxon>Phanerochaetaceae</taxon>
        <taxon>Phanerochaete</taxon>
    </lineage>
</organism>
<dbReference type="KEGG" id="pco:PHACADRAFT_30207"/>
<name>K5W2L4_PHACS</name>
<dbReference type="HOGENOM" id="CLU_1409250_0_0_1"/>
<dbReference type="RefSeq" id="XP_007397615.1">
    <property type="nucleotide sequence ID" value="XM_007397553.1"/>
</dbReference>
<dbReference type="Proteomes" id="UP000008370">
    <property type="component" value="Unassembled WGS sequence"/>
</dbReference>
<accession>K5W2L4</accession>
<dbReference type="GeneID" id="18919628"/>
<gene>
    <name evidence="1" type="ORF">PHACADRAFT_30207</name>
</gene>
<evidence type="ECO:0000313" key="1">
    <source>
        <dbReference type="EMBL" id="EKM53164.1"/>
    </source>
</evidence>
<dbReference type="InParanoid" id="K5W2L4"/>
<proteinExistence type="predicted"/>
<dbReference type="AlphaFoldDB" id="K5W2L4"/>
<dbReference type="EMBL" id="JH930474">
    <property type="protein sequence ID" value="EKM53164.1"/>
    <property type="molecule type" value="Genomic_DNA"/>
</dbReference>
<evidence type="ECO:0000313" key="2">
    <source>
        <dbReference type="Proteomes" id="UP000008370"/>
    </source>
</evidence>